<feature type="compositionally biased region" description="Polar residues" evidence="3">
    <location>
        <begin position="622"/>
        <end position="632"/>
    </location>
</feature>
<accession>A0A1V8TQI5</accession>
<name>A0A1V8TQI5_9PEZI</name>
<feature type="region of interest" description="Disordered" evidence="3">
    <location>
        <begin position="504"/>
        <end position="578"/>
    </location>
</feature>
<dbReference type="EMBL" id="NAJO01000003">
    <property type="protein sequence ID" value="OQO13462.1"/>
    <property type="molecule type" value="Genomic_DNA"/>
</dbReference>
<dbReference type="Proteomes" id="UP000192596">
    <property type="component" value="Unassembled WGS sequence"/>
</dbReference>
<feature type="compositionally biased region" description="Acidic residues" evidence="3">
    <location>
        <begin position="531"/>
        <end position="540"/>
    </location>
</feature>
<feature type="compositionally biased region" description="Polar residues" evidence="3">
    <location>
        <begin position="1"/>
        <end position="13"/>
    </location>
</feature>
<keyword evidence="6" id="KW-1185">Reference proteome</keyword>
<feature type="compositionally biased region" description="Basic and acidic residues" evidence="3">
    <location>
        <begin position="729"/>
        <end position="750"/>
    </location>
</feature>
<evidence type="ECO:0000256" key="2">
    <source>
        <dbReference type="ARBA" id="ARBA00022490"/>
    </source>
</evidence>
<feature type="compositionally biased region" description="Low complexity" evidence="3">
    <location>
        <begin position="376"/>
        <end position="392"/>
    </location>
</feature>
<dbReference type="STRING" id="1507870.A0A1V8TQI5"/>
<keyword evidence="2" id="KW-0963">Cytoplasm</keyword>
<dbReference type="GO" id="GO:0005815">
    <property type="term" value="C:microtubule organizing center"/>
    <property type="evidence" value="ECO:0007669"/>
    <property type="project" value="InterPro"/>
</dbReference>
<dbReference type="InterPro" id="IPR012943">
    <property type="entry name" value="Cnn_1N"/>
</dbReference>
<feature type="compositionally biased region" description="Low complexity" evidence="3">
    <location>
        <begin position="642"/>
        <end position="673"/>
    </location>
</feature>
<dbReference type="OrthoDB" id="10251744at2759"/>
<dbReference type="AlphaFoldDB" id="A0A1V8TQI5"/>
<organism evidence="5 6">
    <name type="scientific">Cryoendolithus antarcticus</name>
    <dbReference type="NCBI Taxonomy" id="1507870"/>
    <lineage>
        <taxon>Eukaryota</taxon>
        <taxon>Fungi</taxon>
        <taxon>Dikarya</taxon>
        <taxon>Ascomycota</taxon>
        <taxon>Pezizomycotina</taxon>
        <taxon>Dothideomycetes</taxon>
        <taxon>Dothideomycetidae</taxon>
        <taxon>Cladosporiales</taxon>
        <taxon>Cladosporiaceae</taxon>
        <taxon>Cryoendolithus</taxon>
    </lineage>
</organism>
<feature type="region of interest" description="Disordered" evidence="3">
    <location>
        <begin position="599"/>
        <end position="882"/>
    </location>
</feature>
<feature type="compositionally biased region" description="Polar residues" evidence="3">
    <location>
        <begin position="714"/>
        <end position="726"/>
    </location>
</feature>
<feature type="compositionally biased region" description="Low complexity" evidence="3">
    <location>
        <begin position="751"/>
        <end position="762"/>
    </location>
</feature>
<evidence type="ECO:0000256" key="3">
    <source>
        <dbReference type="SAM" id="MobiDB-lite"/>
    </source>
</evidence>
<proteinExistence type="predicted"/>
<feature type="compositionally biased region" description="Basic and acidic residues" evidence="3">
    <location>
        <begin position="338"/>
        <end position="366"/>
    </location>
</feature>
<feature type="region of interest" description="Disordered" evidence="3">
    <location>
        <begin position="1"/>
        <end position="106"/>
    </location>
</feature>
<sequence>MDNSGPPSSQAPMSSYLHDRLQERRARDPRPRRGRQSDFGPLTTKAQDDDIFLAEAEETRHVSAASARLYESSPLTSRRPSESLAGNGTASNTGRRRRTTFGAKEQDEVMDRLVKQNFDLKLELDHRREQQAKLQAQISSMRSTVERAQGLREEHAELLKINSQLVEELEKRDEGIREAVELICQLEERVEGLGGEVERLKASQTRPSTAQADSGYAGTDIQEASARAGLAMQSFDGARTPQRPKREPSFMSLRKGSSKALREAFQAGAKELKPVQSFKTILNKSASTITEEGPTDDVPNSPRLSDLSESSFPSIYSPVKALSPDSHAWEPAEATQSKIEHRRTPASRNDDNLKRVSQWIEERQQDDATPTRLDRSVSPARTVSTVATASTRLPRRDDRFQSLDNALATDRQAHGQQLEQATEALTQMKLHVSENKRHPRTPTVFGGPMFGEPLLPPTPDSVSTRMLRGSRSSIIGERSAHGLAAMNATADLLAAGVRTSPKQMRSSVELNLAHDSSRQHRSSARRHADTAVEDTESSDIDSEHHATTAKRMYASDEDYPDGSSILNGTPSRFFKQGNGSAVPQDMFFSNTDSYPQASAADLRRRKSSYDTTPAPRKPSLSRAETSPITLSSLHRPMPSSPPSAFARRSPSSSTTTTNTARNYAPSSSSRSLSPEATRSGAKTSPSKPLRSPTLPPFIRRPSLGQKGKELFRRLSNSAGSITTTPQPERASDRETYGERRERDGQREREMSPLPTLTSTPSSAYNNHASKPVRRPGSSTGFHGTGSGRPGSAFQSSGPRPSLHGRGITAPSPTAVSSGEKEAEGRKNPFRRGGSVRKAEGAEVRTHEIGAAGATGRRGSNKDVASSASVAGSGFGLGKRPWR</sequence>
<reference evidence="6" key="1">
    <citation type="submission" date="2017-03" db="EMBL/GenBank/DDBJ databases">
        <title>Genomes of endolithic fungi from Antarctica.</title>
        <authorList>
            <person name="Coleine C."/>
            <person name="Masonjones S."/>
            <person name="Stajich J.E."/>
        </authorList>
    </citation>
    <scope>NUCLEOTIDE SEQUENCE [LARGE SCALE GENOMIC DNA]</scope>
    <source>
        <strain evidence="6">CCFEE 5527</strain>
    </source>
</reference>
<evidence type="ECO:0000313" key="5">
    <source>
        <dbReference type="EMBL" id="OQO13462.1"/>
    </source>
</evidence>
<protein>
    <recommendedName>
        <fullName evidence="4">Centrosomin N-terminal motif 1 domain-containing protein</fullName>
    </recommendedName>
</protein>
<feature type="compositionally biased region" description="Basic and acidic residues" evidence="3">
    <location>
        <begin position="17"/>
        <end position="31"/>
    </location>
</feature>
<feature type="region of interest" description="Disordered" evidence="3">
    <location>
        <begin position="286"/>
        <end position="397"/>
    </location>
</feature>
<feature type="compositionally biased region" description="Polar residues" evidence="3">
    <location>
        <begin position="674"/>
        <end position="686"/>
    </location>
</feature>
<dbReference type="GO" id="GO:0005737">
    <property type="term" value="C:cytoplasm"/>
    <property type="evidence" value="ECO:0007669"/>
    <property type="project" value="UniProtKB-SubCell"/>
</dbReference>
<evidence type="ECO:0000313" key="6">
    <source>
        <dbReference type="Proteomes" id="UP000192596"/>
    </source>
</evidence>
<feature type="compositionally biased region" description="Polar residues" evidence="3">
    <location>
        <begin position="73"/>
        <end position="93"/>
    </location>
</feature>
<evidence type="ECO:0000259" key="4">
    <source>
        <dbReference type="Pfam" id="PF07989"/>
    </source>
</evidence>
<dbReference type="Pfam" id="PF07989">
    <property type="entry name" value="Cnn_1N"/>
    <property type="match status" value="1"/>
</dbReference>
<feature type="compositionally biased region" description="Basic and acidic residues" evidence="3">
    <location>
        <begin position="836"/>
        <end position="847"/>
    </location>
</feature>
<comment type="subcellular location">
    <subcellularLocation>
        <location evidence="1">Cytoplasm</location>
    </subcellularLocation>
</comment>
<evidence type="ECO:0000256" key="1">
    <source>
        <dbReference type="ARBA" id="ARBA00004496"/>
    </source>
</evidence>
<feature type="domain" description="Centrosomin N-terminal motif 1" evidence="4">
    <location>
        <begin position="104"/>
        <end position="187"/>
    </location>
</feature>
<comment type="caution">
    <text evidence="5">The sequence shown here is derived from an EMBL/GenBank/DDBJ whole genome shotgun (WGS) entry which is preliminary data.</text>
</comment>
<dbReference type="InParanoid" id="A0A1V8TQI5"/>
<gene>
    <name evidence="5" type="ORF">B0A48_01690</name>
</gene>